<dbReference type="Proteomes" id="UP000321261">
    <property type="component" value="Unassembled WGS sequence"/>
</dbReference>
<evidence type="ECO:0000256" key="2">
    <source>
        <dbReference type="ARBA" id="ARBA00023125"/>
    </source>
</evidence>
<reference evidence="6 7" key="1">
    <citation type="submission" date="2019-06" db="EMBL/GenBank/DDBJ databases">
        <title>Sequencing the genomes of 1000 actinobacteria strains.</title>
        <authorList>
            <person name="Klenk H.-P."/>
        </authorList>
    </citation>
    <scope>NUCLEOTIDE SEQUENCE [LARGE SCALE GENOMIC DNA]</scope>
    <source>
        <strain evidence="6 7">DSM 45671</strain>
    </source>
</reference>
<dbReference type="AlphaFoldDB" id="A0A561SYF5"/>
<dbReference type="Pfam" id="PF00440">
    <property type="entry name" value="TetR_N"/>
    <property type="match status" value="1"/>
</dbReference>
<feature type="domain" description="HTH tetR-type" evidence="5">
    <location>
        <begin position="14"/>
        <end position="74"/>
    </location>
</feature>
<dbReference type="GO" id="GO:0000976">
    <property type="term" value="F:transcription cis-regulatory region binding"/>
    <property type="evidence" value="ECO:0007669"/>
    <property type="project" value="TreeGrafter"/>
</dbReference>
<dbReference type="PROSITE" id="PS50977">
    <property type="entry name" value="HTH_TETR_2"/>
    <property type="match status" value="1"/>
</dbReference>
<dbReference type="SUPFAM" id="SSF48498">
    <property type="entry name" value="Tetracyclin repressor-like, C-terminal domain"/>
    <property type="match status" value="1"/>
</dbReference>
<keyword evidence="2 4" id="KW-0238">DNA-binding</keyword>
<keyword evidence="1" id="KW-0805">Transcription regulation</keyword>
<dbReference type="PROSITE" id="PS01081">
    <property type="entry name" value="HTH_TETR_1"/>
    <property type="match status" value="1"/>
</dbReference>
<accession>A0A561SYF5</accession>
<keyword evidence="3" id="KW-0804">Transcription</keyword>
<gene>
    <name evidence="6" type="ORF">FHX44_115807</name>
</gene>
<feature type="DNA-binding region" description="H-T-H motif" evidence="4">
    <location>
        <begin position="37"/>
        <end position="56"/>
    </location>
</feature>
<dbReference type="GO" id="GO:0003700">
    <property type="term" value="F:DNA-binding transcription factor activity"/>
    <property type="evidence" value="ECO:0007669"/>
    <property type="project" value="TreeGrafter"/>
</dbReference>
<evidence type="ECO:0000256" key="3">
    <source>
        <dbReference type="ARBA" id="ARBA00023163"/>
    </source>
</evidence>
<dbReference type="SUPFAM" id="SSF46689">
    <property type="entry name" value="Homeodomain-like"/>
    <property type="match status" value="1"/>
</dbReference>
<comment type="caution">
    <text evidence="6">The sequence shown here is derived from an EMBL/GenBank/DDBJ whole genome shotgun (WGS) entry which is preliminary data.</text>
</comment>
<dbReference type="Gene3D" id="1.10.357.10">
    <property type="entry name" value="Tetracycline Repressor, domain 2"/>
    <property type="match status" value="1"/>
</dbReference>
<name>A0A561SYF5_9PSEU</name>
<dbReference type="InterPro" id="IPR050109">
    <property type="entry name" value="HTH-type_TetR-like_transc_reg"/>
</dbReference>
<evidence type="ECO:0000313" key="6">
    <source>
        <dbReference type="EMBL" id="TWF79871.1"/>
    </source>
</evidence>
<dbReference type="PRINTS" id="PR00455">
    <property type="entry name" value="HTHTETR"/>
</dbReference>
<dbReference type="InterPro" id="IPR009057">
    <property type="entry name" value="Homeodomain-like_sf"/>
</dbReference>
<dbReference type="InterPro" id="IPR001647">
    <property type="entry name" value="HTH_TetR"/>
</dbReference>
<dbReference type="EMBL" id="VIWU01000001">
    <property type="protein sequence ID" value="TWF79871.1"/>
    <property type="molecule type" value="Genomic_DNA"/>
</dbReference>
<dbReference type="PANTHER" id="PTHR30055:SF234">
    <property type="entry name" value="HTH-TYPE TRANSCRIPTIONAL REGULATOR BETI"/>
    <property type="match status" value="1"/>
</dbReference>
<dbReference type="PANTHER" id="PTHR30055">
    <property type="entry name" value="HTH-TYPE TRANSCRIPTIONAL REGULATOR RUTR"/>
    <property type="match status" value="1"/>
</dbReference>
<evidence type="ECO:0000313" key="7">
    <source>
        <dbReference type="Proteomes" id="UP000321261"/>
    </source>
</evidence>
<dbReference type="OrthoDB" id="5242433at2"/>
<evidence type="ECO:0000256" key="1">
    <source>
        <dbReference type="ARBA" id="ARBA00023015"/>
    </source>
</evidence>
<evidence type="ECO:0000256" key="4">
    <source>
        <dbReference type="PROSITE-ProRule" id="PRU00335"/>
    </source>
</evidence>
<dbReference type="InterPro" id="IPR023772">
    <property type="entry name" value="DNA-bd_HTH_TetR-type_CS"/>
</dbReference>
<sequence length="195" mass="20448">MYERPVRRTAEDTAATRAALVDAALFTFAREGIDRATLAGIAEAAGVTRGALYHHFDDKEALLAAVLGETWDVVAAPIWAALDAPGVPLAARLEAFALAWLAALHTDRRFAALMAVSLRATGSTGTVREKSTGLHAWRDRLRTALRSELPADPAPAAAHLLAWLTGTALLAGHDPALVPPADAGSVRPLLGGILP</sequence>
<dbReference type="InterPro" id="IPR036271">
    <property type="entry name" value="Tet_transcr_reg_TetR-rel_C_sf"/>
</dbReference>
<organism evidence="6 7">
    <name type="scientific">Pseudonocardia hierapolitana</name>
    <dbReference type="NCBI Taxonomy" id="1128676"/>
    <lineage>
        <taxon>Bacteria</taxon>
        <taxon>Bacillati</taxon>
        <taxon>Actinomycetota</taxon>
        <taxon>Actinomycetes</taxon>
        <taxon>Pseudonocardiales</taxon>
        <taxon>Pseudonocardiaceae</taxon>
        <taxon>Pseudonocardia</taxon>
    </lineage>
</organism>
<evidence type="ECO:0000259" key="5">
    <source>
        <dbReference type="PROSITE" id="PS50977"/>
    </source>
</evidence>
<protein>
    <submittedName>
        <fullName evidence="6">TetR family transcriptional regulator</fullName>
    </submittedName>
</protein>
<proteinExistence type="predicted"/>
<keyword evidence="7" id="KW-1185">Reference proteome</keyword>